<evidence type="ECO:0000256" key="3">
    <source>
        <dbReference type="ARBA" id="ARBA00022771"/>
    </source>
</evidence>
<dbReference type="PANTHER" id="PTHR24379">
    <property type="entry name" value="KRAB AND ZINC FINGER DOMAIN-CONTAINING"/>
    <property type="match status" value="1"/>
</dbReference>
<evidence type="ECO:0000313" key="8">
    <source>
        <dbReference type="Proteomes" id="UP000094527"/>
    </source>
</evidence>
<comment type="caution">
    <text evidence="7">The sequence shown here is derived from an EMBL/GenBank/DDBJ whole genome shotgun (WGS) entry which is preliminary data.</text>
</comment>
<evidence type="ECO:0000313" key="7">
    <source>
        <dbReference type="EMBL" id="ODM91040.1"/>
    </source>
</evidence>
<feature type="non-terminal residue" evidence="7">
    <location>
        <position position="1"/>
    </location>
</feature>
<name>A0A1D2MDH6_ORCCI</name>
<dbReference type="PROSITE" id="PS00028">
    <property type="entry name" value="ZINC_FINGER_C2H2_1"/>
    <property type="match status" value="1"/>
</dbReference>
<evidence type="ECO:0000256" key="5">
    <source>
        <dbReference type="PROSITE-ProRule" id="PRU00042"/>
    </source>
</evidence>
<dbReference type="Pfam" id="PF00096">
    <property type="entry name" value="zf-C2H2"/>
    <property type="match status" value="2"/>
</dbReference>
<accession>A0A1D2MDH6</accession>
<keyword evidence="1" id="KW-0479">Metal-binding</keyword>
<keyword evidence="3 5" id="KW-0863">Zinc-finger</keyword>
<protein>
    <submittedName>
        <fullName evidence="7">Zinc finger and SCAN domain-containing protein 31</fullName>
    </submittedName>
</protein>
<dbReference type="GO" id="GO:0008270">
    <property type="term" value="F:zinc ion binding"/>
    <property type="evidence" value="ECO:0007669"/>
    <property type="project" value="UniProtKB-KW"/>
</dbReference>
<dbReference type="GO" id="GO:0005634">
    <property type="term" value="C:nucleus"/>
    <property type="evidence" value="ECO:0007669"/>
    <property type="project" value="TreeGrafter"/>
</dbReference>
<dbReference type="GO" id="GO:0000977">
    <property type="term" value="F:RNA polymerase II transcription regulatory region sequence-specific DNA binding"/>
    <property type="evidence" value="ECO:0007669"/>
    <property type="project" value="TreeGrafter"/>
</dbReference>
<feature type="non-terminal residue" evidence="7">
    <location>
        <position position="141"/>
    </location>
</feature>
<keyword evidence="8" id="KW-1185">Reference proteome</keyword>
<evidence type="ECO:0000259" key="6">
    <source>
        <dbReference type="PROSITE" id="PS50157"/>
    </source>
</evidence>
<dbReference type="FunFam" id="3.30.160.60:FF:001049">
    <property type="entry name" value="zinc finger protein 319"/>
    <property type="match status" value="1"/>
</dbReference>
<dbReference type="PROSITE" id="PS50157">
    <property type="entry name" value="ZINC_FINGER_C2H2_2"/>
    <property type="match status" value="2"/>
</dbReference>
<dbReference type="SMART" id="SM00355">
    <property type="entry name" value="ZnF_C2H2"/>
    <property type="match status" value="2"/>
</dbReference>
<dbReference type="PANTHER" id="PTHR24379:SF127">
    <property type="entry name" value="BLOODY FINGERS-RELATED"/>
    <property type="match status" value="1"/>
</dbReference>
<reference evidence="7 8" key="1">
    <citation type="journal article" date="2016" name="Genome Biol. Evol.">
        <title>Gene Family Evolution Reflects Adaptation to Soil Environmental Stressors in the Genome of the Collembolan Orchesella cincta.</title>
        <authorList>
            <person name="Faddeeva-Vakhrusheva A."/>
            <person name="Derks M.F."/>
            <person name="Anvar S.Y."/>
            <person name="Agamennone V."/>
            <person name="Suring W."/>
            <person name="Smit S."/>
            <person name="van Straalen N.M."/>
            <person name="Roelofs D."/>
        </authorList>
    </citation>
    <scope>NUCLEOTIDE SEQUENCE [LARGE SCALE GENOMIC DNA]</scope>
    <source>
        <tissue evidence="7">Mixed pool</tissue>
    </source>
</reference>
<dbReference type="EMBL" id="LJIJ01001692">
    <property type="protein sequence ID" value="ODM91040.1"/>
    <property type="molecule type" value="Genomic_DNA"/>
</dbReference>
<evidence type="ECO:0000256" key="1">
    <source>
        <dbReference type="ARBA" id="ARBA00022723"/>
    </source>
</evidence>
<keyword evidence="2" id="KW-0677">Repeat</keyword>
<proteinExistence type="predicted"/>
<dbReference type="AlphaFoldDB" id="A0A1D2MDH6"/>
<dbReference type="InterPro" id="IPR036236">
    <property type="entry name" value="Znf_C2H2_sf"/>
</dbReference>
<dbReference type="Proteomes" id="UP000094527">
    <property type="component" value="Unassembled WGS sequence"/>
</dbReference>
<feature type="domain" description="C2H2-type" evidence="6">
    <location>
        <begin position="8"/>
        <end position="32"/>
    </location>
</feature>
<feature type="domain" description="C2H2-type" evidence="6">
    <location>
        <begin position="36"/>
        <end position="63"/>
    </location>
</feature>
<dbReference type="STRING" id="48709.A0A1D2MDH6"/>
<dbReference type="Gene3D" id="3.30.160.60">
    <property type="entry name" value="Classic Zinc Finger"/>
    <property type="match status" value="3"/>
</dbReference>
<evidence type="ECO:0000256" key="2">
    <source>
        <dbReference type="ARBA" id="ARBA00022737"/>
    </source>
</evidence>
<sequence>GHTKEKPYFCAICPRTFAQPSALNGHVQRAHTLPSFECLFCNKMFSSFTGLDNHTRVHSGEKPYSCSICDCTFALPETACSVRRGLLATETWKGTFVDIFKNDRTHATCAKNRMGYPIHSGSTSKTFIKTNAKFLQSLFDL</sequence>
<keyword evidence="4" id="KW-0862">Zinc</keyword>
<dbReference type="OrthoDB" id="6077919at2759"/>
<dbReference type="GO" id="GO:0000981">
    <property type="term" value="F:DNA-binding transcription factor activity, RNA polymerase II-specific"/>
    <property type="evidence" value="ECO:0007669"/>
    <property type="project" value="TreeGrafter"/>
</dbReference>
<organism evidence="7 8">
    <name type="scientific">Orchesella cincta</name>
    <name type="common">Springtail</name>
    <name type="synonym">Podura cincta</name>
    <dbReference type="NCBI Taxonomy" id="48709"/>
    <lineage>
        <taxon>Eukaryota</taxon>
        <taxon>Metazoa</taxon>
        <taxon>Ecdysozoa</taxon>
        <taxon>Arthropoda</taxon>
        <taxon>Hexapoda</taxon>
        <taxon>Collembola</taxon>
        <taxon>Entomobryomorpha</taxon>
        <taxon>Entomobryoidea</taxon>
        <taxon>Orchesellidae</taxon>
        <taxon>Orchesellinae</taxon>
        <taxon>Orchesella</taxon>
    </lineage>
</organism>
<evidence type="ECO:0000256" key="4">
    <source>
        <dbReference type="ARBA" id="ARBA00022833"/>
    </source>
</evidence>
<dbReference type="InterPro" id="IPR013087">
    <property type="entry name" value="Znf_C2H2_type"/>
</dbReference>
<dbReference type="SUPFAM" id="SSF57667">
    <property type="entry name" value="beta-beta-alpha zinc fingers"/>
    <property type="match status" value="1"/>
</dbReference>
<gene>
    <name evidence="7" type="ORF">Ocin01_15642</name>
</gene>